<comment type="caution">
    <text evidence="2">The sequence shown here is derived from an EMBL/GenBank/DDBJ whole genome shotgun (WGS) entry which is preliminary data.</text>
</comment>
<feature type="domain" description="General stress protein 17M-like" evidence="1">
    <location>
        <begin position="13"/>
        <end position="104"/>
    </location>
</feature>
<name>A0A318TX02_9BACL</name>
<dbReference type="EMBL" id="QJTJ01000002">
    <property type="protein sequence ID" value="PYF08450.1"/>
    <property type="molecule type" value="Genomic_DNA"/>
</dbReference>
<accession>A0A318TX02</accession>
<keyword evidence="3" id="KW-1185">Reference proteome</keyword>
<proteinExistence type="predicted"/>
<dbReference type="Proteomes" id="UP000247416">
    <property type="component" value="Unassembled WGS sequence"/>
</dbReference>
<protein>
    <submittedName>
        <fullName evidence="2">Heat induced stress protein YflT</fullName>
    </submittedName>
</protein>
<dbReference type="RefSeq" id="WP_107931722.1">
    <property type="nucleotide sequence ID" value="NZ_PYWJ01000001.1"/>
</dbReference>
<dbReference type="InterPro" id="IPR025889">
    <property type="entry name" value="GSP17M-like_dom"/>
</dbReference>
<dbReference type="Pfam" id="PF11181">
    <property type="entry name" value="YflT"/>
    <property type="match status" value="1"/>
</dbReference>
<dbReference type="OrthoDB" id="2678178at2"/>
<sequence>MYSNNMNESNYNIEVAHSRNEAMAIIDRLKNDGIPRGQINIIGKDLSGFADLKWDADVDVHNAGNFADKFKSLFTGEDAVMEGLRDADLPESQLLHYKEVVENGGVLIYRDDYMDTTVVERDLNTGMDTYSNDRNPLI</sequence>
<evidence type="ECO:0000313" key="2">
    <source>
        <dbReference type="EMBL" id="PYF08450.1"/>
    </source>
</evidence>
<dbReference type="AlphaFoldDB" id="A0A318TX02"/>
<gene>
    <name evidence="2" type="ORF">BJ095_102216</name>
</gene>
<organism evidence="2 3">
    <name type="scientific">Ureibacillus chungkukjangi</name>
    <dbReference type="NCBI Taxonomy" id="1202712"/>
    <lineage>
        <taxon>Bacteria</taxon>
        <taxon>Bacillati</taxon>
        <taxon>Bacillota</taxon>
        <taxon>Bacilli</taxon>
        <taxon>Bacillales</taxon>
        <taxon>Caryophanaceae</taxon>
        <taxon>Ureibacillus</taxon>
    </lineage>
</organism>
<evidence type="ECO:0000313" key="3">
    <source>
        <dbReference type="Proteomes" id="UP000247416"/>
    </source>
</evidence>
<reference evidence="2 3" key="1">
    <citation type="submission" date="2018-06" db="EMBL/GenBank/DDBJ databases">
        <title>Genomic Encyclopedia of Archaeal and Bacterial Type Strains, Phase II (KMG-II): from individual species to whole genera.</title>
        <authorList>
            <person name="Goeker M."/>
        </authorList>
    </citation>
    <scope>NUCLEOTIDE SEQUENCE [LARGE SCALE GENOMIC DNA]</scope>
    <source>
        <strain evidence="2 3">KACC 16626</strain>
    </source>
</reference>
<evidence type="ECO:0000259" key="1">
    <source>
        <dbReference type="Pfam" id="PF11181"/>
    </source>
</evidence>